<dbReference type="InterPro" id="IPR057508">
    <property type="entry name" value="SHCBP-like_N"/>
</dbReference>
<dbReference type="PANTHER" id="PTHR14695">
    <property type="entry name" value="SHC SH2-DOMAIN BINDING PROTEIN 1-RELATED"/>
    <property type="match status" value="1"/>
</dbReference>
<dbReference type="STRING" id="7574.A0A1S3IF38"/>
<proteinExistence type="predicted"/>
<dbReference type="InterPro" id="IPR045140">
    <property type="entry name" value="SHCBP1-like"/>
</dbReference>
<feature type="compositionally biased region" description="Polar residues" evidence="1">
    <location>
        <begin position="83"/>
        <end position="94"/>
    </location>
</feature>
<dbReference type="InParanoid" id="A0A1S3IF38"/>
<dbReference type="AlphaFoldDB" id="A0A1S3IF38"/>
<feature type="compositionally biased region" description="Polar residues" evidence="1">
    <location>
        <begin position="429"/>
        <end position="439"/>
    </location>
</feature>
<feature type="region of interest" description="Disordered" evidence="1">
    <location>
        <begin position="166"/>
        <end position="194"/>
    </location>
</feature>
<organism evidence="3 4">
    <name type="scientific">Lingula anatina</name>
    <name type="common">Brachiopod</name>
    <name type="synonym">Lingula unguis</name>
    <dbReference type="NCBI Taxonomy" id="7574"/>
    <lineage>
        <taxon>Eukaryota</taxon>
        <taxon>Metazoa</taxon>
        <taxon>Spiralia</taxon>
        <taxon>Lophotrochozoa</taxon>
        <taxon>Brachiopoda</taxon>
        <taxon>Linguliformea</taxon>
        <taxon>Lingulata</taxon>
        <taxon>Lingulida</taxon>
        <taxon>Linguloidea</taxon>
        <taxon>Lingulidae</taxon>
        <taxon>Lingula</taxon>
    </lineage>
</organism>
<keyword evidence="3" id="KW-1185">Reference proteome</keyword>
<accession>A0A1S3IF38</accession>
<feature type="compositionally biased region" description="Low complexity" evidence="1">
    <location>
        <begin position="440"/>
        <end position="452"/>
    </location>
</feature>
<dbReference type="Pfam" id="PF23762">
    <property type="entry name" value="SHCBP_N"/>
    <property type="match status" value="1"/>
</dbReference>
<feature type="region of interest" description="Disordered" evidence="1">
    <location>
        <begin position="429"/>
        <end position="472"/>
    </location>
</feature>
<feature type="compositionally biased region" description="Polar residues" evidence="1">
    <location>
        <begin position="1"/>
        <end position="34"/>
    </location>
</feature>
<reference evidence="4" key="1">
    <citation type="submission" date="2025-08" db="UniProtKB">
        <authorList>
            <consortium name="RefSeq"/>
        </authorList>
    </citation>
    <scope>IDENTIFICATION</scope>
    <source>
        <tissue evidence="4">Gonads</tissue>
    </source>
</reference>
<evidence type="ECO:0000313" key="4">
    <source>
        <dbReference type="RefSeq" id="XP_013396758.1"/>
    </source>
</evidence>
<dbReference type="OrthoDB" id="5978115at2759"/>
<feature type="compositionally biased region" description="Acidic residues" evidence="1">
    <location>
        <begin position="453"/>
        <end position="468"/>
    </location>
</feature>
<dbReference type="RefSeq" id="XP_013396758.1">
    <property type="nucleotide sequence ID" value="XM_013541304.1"/>
</dbReference>
<sequence length="743" mass="83806">MSSTPTNVVKSMEQDGTASTPDHHTNGATIQISHNPDRTYTPRTHHTGGTTIQAPLGPNGLPNQPEMLNSGETVEDIPPKDGASSQEKQPTSTDEVPVPKKPSTDGDTIQVLCAKGTNATGVVTDVTTSVTTTVTSSVITTVTPLQHTDGMTVTVSDTQLDRSSVHSLAKDTDLARSPSPAMGSKATEMQTTSDRYETNEIVGNELKAEKKETVDTNEIDVVTDKIREIRMGMDKPKDEFRCDEKAKEATEATSTCHSGATLGEAVFETIHVYKDEERGTDVRRVAEKDDMCKDKDTPAAMETSVAKEKQDSFETPVKDGHVGNEEKPYFTPTGLTPRQAKLAWDAKENQSPLLMQYYQNKARLPRNQRPSLPLTSISDSEVSYSHNETLEISTCSNCRCQMNHSNYSEMDDTNNESECCCAECGASSFTSVSSDQSNPSIQEISQSQTEEMSSSEDEEDGAEDEVAEDENKNMEVKLPPFYTFHHLKYEDRYKIYKNILVDCAPEDVHQAFQEHMMEAMWPCPWKAVWSSCIASEEDEEGSEEMFEVLVSVRKIYLDKEYAKVHLVRPFTCTNPKMTQCEFYTWLRMDMMNVVPLYEIYPIKDEGLNYLEPIAKAIDSARFFYQYLWRFWDSEESDDYEWISRHLERRLRLYYDIQEGKVPDASNFKKRFETMVIEANEKHSELVDLYSAVSMSDSDTDLNATDQELTQCADDLKVLRDKLEMMEDPVLRLQVLGTVEDTDK</sequence>
<evidence type="ECO:0000256" key="1">
    <source>
        <dbReference type="SAM" id="MobiDB-lite"/>
    </source>
</evidence>
<protein>
    <submittedName>
        <fullName evidence="4">Uncharacterized protein LOC106163647</fullName>
    </submittedName>
</protein>
<dbReference type="GeneID" id="106163647"/>
<feature type="compositionally biased region" description="Basic and acidic residues" evidence="1">
    <location>
        <begin position="305"/>
        <end position="328"/>
    </location>
</feature>
<dbReference type="KEGG" id="lak:106163647"/>
<dbReference type="PANTHER" id="PTHR14695:SF4">
    <property type="entry name" value="PROTEIN NESSUN DORMA"/>
    <property type="match status" value="1"/>
</dbReference>
<feature type="region of interest" description="Disordered" evidence="1">
    <location>
        <begin position="1"/>
        <end position="107"/>
    </location>
</feature>
<gene>
    <name evidence="4" type="primary">LOC106163647</name>
</gene>
<evidence type="ECO:0000313" key="3">
    <source>
        <dbReference type="Proteomes" id="UP000085678"/>
    </source>
</evidence>
<feature type="region of interest" description="Disordered" evidence="1">
    <location>
        <begin position="300"/>
        <end position="334"/>
    </location>
</feature>
<evidence type="ECO:0000259" key="2">
    <source>
        <dbReference type="Pfam" id="PF23762"/>
    </source>
</evidence>
<name>A0A1S3IF38_LINAN</name>
<feature type="domain" description="SHC SH2" evidence="2">
    <location>
        <begin position="491"/>
        <end position="731"/>
    </location>
</feature>
<dbReference type="Proteomes" id="UP000085678">
    <property type="component" value="Unplaced"/>
</dbReference>